<evidence type="ECO:0000313" key="14">
    <source>
        <dbReference type="EMBL" id="TWW72638.1"/>
    </source>
</evidence>
<dbReference type="PROSITE" id="PS50294">
    <property type="entry name" value="WD_REPEATS_REGION"/>
    <property type="match status" value="2"/>
</dbReference>
<dbReference type="Gene3D" id="2.130.10.10">
    <property type="entry name" value="YVTN repeat-like/Quinoprotein amine dehydrogenase"/>
    <property type="match status" value="1"/>
</dbReference>
<organism evidence="14 15">
    <name type="scientific">Takifugu flavidus</name>
    <name type="common">sansaifugu</name>
    <dbReference type="NCBI Taxonomy" id="433684"/>
    <lineage>
        <taxon>Eukaryota</taxon>
        <taxon>Metazoa</taxon>
        <taxon>Chordata</taxon>
        <taxon>Craniata</taxon>
        <taxon>Vertebrata</taxon>
        <taxon>Euteleostomi</taxon>
        <taxon>Actinopterygii</taxon>
        <taxon>Neopterygii</taxon>
        <taxon>Teleostei</taxon>
        <taxon>Neoteleostei</taxon>
        <taxon>Acanthomorphata</taxon>
        <taxon>Eupercaria</taxon>
        <taxon>Tetraodontiformes</taxon>
        <taxon>Tetradontoidea</taxon>
        <taxon>Tetraodontidae</taxon>
        <taxon>Takifugu</taxon>
    </lineage>
</organism>
<dbReference type="PROSITE" id="PS50082">
    <property type="entry name" value="WD_REPEATS_2"/>
    <property type="match status" value="3"/>
</dbReference>
<feature type="compositionally biased region" description="Low complexity" evidence="12">
    <location>
        <begin position="292"/>
        <end position="304"/>
    </location>
</feature>
<feature type="region of interest" description="Disordered" evidence="12">
    <location>
        <begin position="206"/>
        <end position="231"/>
    </location>
</feature>
<comment type="pathway">
    <text evidence="1">Protein modification; protein ubiquitination.</text>
</comment>
<evidence type="ECO:0000256" key="2">
    <source>
        <dbReference type="ARBA" id="ARBA00006445"/>
    </source>
</evidence>
<dbReference type="GO" id="GO:0005680">
    <property type="term" value="C:anaphase-promoting complex"/>
    <property type="evidence" value="ECO:0007669"/>
    <property type="project" value="TreeGrafter"/>
</dbReference>
<dbReference type="CDD" id="cd00200">
    <property type="entry name" value="WD40"/>
    <property type="match status" value="1"/>
</dbReference>
<dbReference type="Proteomes" id="UP000324091">
    <property type="component" value="Chromosome 15"/>
</dbReference>
<dbReference type="InterPro" id="IPR015943">
    <property type="entry name" value="WD40/YVTN_repeat-like_dom_sf"/>
</dbReference>
<dbReference type="Gene3D" id="2.30.29.30">
    <property type="entry name" value="Pleckstrin-homology domain (PH domain)/Phosphotyrosine-binding domain (PTB)"/>
    <property type="match status" value="1"/>
</dbReference>
<keyword evidence="4" id="KW-0132">Cell division</keyword>
<dbReference type="GO" id="GO:0051301">
    <property type="term" value="P:cell division"/>
    <property type="evidence" value="ECO:0007669"/>
    <property type="project" value="UniProtKB-KW"/>
</dbReference>
<dbReference type="PANTHER" id="PTHR19918">
    <property type="entry name" value="CELL DIVISION CYCLE 20 CDC20 FIZZY -RELATED"/>
    <property type="match status" value="1"/>
</dbReference>
<dbReference type="Pfam" id="PF24807">
    <property type="entry name" value="WD40_CDC20-Fz"/>
    <property type="match status" value="1"/>
</dbReference>
<evidence type="ECO:0000313" key="15">
    <source>
        <dbReference type="Proteomes" id="UP000324091"/>
    </source>
</evidence>
<dbReference type="SMART" id="SM00233">
    <property type="entry name" value="PH"/>
    <property type="match status" value="1"/>
</dbReference>
<dbReference type="InterPro" id="IPR011993">
    <property type="entry name" value="PH-like_dom_sf"/>
</dbReference>
<dbReference type="InterPro" id="IPR033010">
    <property type="entry name" value="Cdc20/Fizzy"/>
</dbReference>
<reference evidence="14 15" key="1">
    <citation type="submission" date="2019-04" db="EMBL/GenBank/DDBJ databases">
        <title>Chromosome genome assembly for Takifugu flavidus.</title>
        <authorList>
            <person name="Xiao S."/>
        </authorList>
    </citation>
    <scope>NUCLEOTIDE SEQUENCE [LARGE SCALE GENOMIC DNA]</scope>
    <source>
        <strain evidence="14">HTHZ2018</strain>
        <tissue evidence="14">Muscle</tissue>
    </source>
</reference>
<keyword evidence="5" id="KW-0677">Repeat</keyword>
<dbReference type="EMBL" id="RHFK02000007">
    <property type="protein sequence ID" value="TWW72638.1"/>
    <property type="molecule type" value="Genomic_DNA"/>
</dbReference>
<dbReference type="CDD" id="cd13258">
    <property type="entry name" value="PH_PLEKHJ1"/>
    <property type="match status" value="1"/>
</dbReference>
<evidence type="ECO:0000256" key="8">
    <source>
        <dbReference type="ARBA" id="ARBA00041004"/>
    </source>
</evidence>
<evidence type="ECO:0000256" key="3">
    <source>
        <dbReference type="ARBA" id="ARBA00022574"/>
    </source>
</evidence>
<proteinExistence type="inferred from homology"/>
<keyword evidence="6" id="KW-0498">Mitosis</keyword>
<keyword evidence="7" id="KW-0131">Cell cycle</keyword>
<dbReference type="PROSITE" id="PS50003">
    <property type="entry name" value="PH_DOMAIN"/>
    <property type="match status" value="1"/>
</dbReference>
<evidence type="ECO:0000256" key="11">
    <source>
        <dbReference type="PROSITE-ProRule" id="PRU00221"/>
    </source>
</evidence>
<dbReference type="GO" id="GO:0010997">
    <property type="term" value="F:anaphase-promoting complex binding"/>
    <property type="evidence" value="ECO:0007669"/>
    <property type="project" value="InterPro"/>
</dbReference>
<dbReference type="GO" id="GO:1905786">
    <property type="term" value="P:positive regulation of anaphase-promoting complex-dependent catabolic process"/>
    <property type="evidence" value="ECO:0007669"/>
    <property type="project" value="TreeGrafter"/>
</dbReference>
<feature type="repeat" description="WD" evidence="11">
    <location>
        <begin position="456"/>
        <end position="488"/>
    </location>
</feature>
<name>A0A5C6P0K5_9TELE</name>
<evidence type="ECO:0000256" key="9">
    <source>
        <dbReference type="ARBA" id="ARBA00073600"/>
    </source>
</evidence>
<dbReference type="SMART" id="SM00320">
    <property type="entry name" value="WD40"/>
    <property type="match status" value="6"/>
</dbReference>
<comment type="caution">
    <text evidence="14">The sequence shown here is derived from an EMBL/GenBank/DDBJ whole genome shotgun (WGS) entry which is preliminary data.</text>
</comment>
<evidence type="ECO:0000256" key="5">
    <source>
        <dbReference type="ARBA" id="ARBA00022737"/>
    </source>
</evidence>
<dbReference type="FunFam" id="2.30.29.30:FF:000300">
    <property type="entry name" value="pleckstrin homology domain-containing family J member 1"/>
    <property type="match status" value="1"/>
</dbReference>
<comment type="similarity">
    <text evidence="2">Belongs to the WD repeat CDC20/Fizzy family.</text>
</comment>
<dbReference type="PROSITE" id="PS00678">
    <property type="entry name" value="WD_REPEATS_1"/>
    <property type="match status" value="1"/>
</dbReference>
<gene>
    <name evidence="14" type="ORF">D4764_15G0000320</name>
</gene>
<evidence type="ECO:0000256" key="6">
    <source>
        <dbReference type="ARBA" id="ARBA00022776"/>
    </source>
</evidence>
<accession>A0A5C6P0K5</accession>
<evidence type="ECO:0000256" key="7">
    <source>
        <dbReference type="ARBA" id="ARBA00023306"/>
    </source>
</evidence>
<evidence type="ECO:0000256" key="1">
    <source>
        <dbReference type="ARBA" id="ARBA00004906"/>
    </source>
</evidence>
<dbReference type="InterPro" id="IPR001849">
    <property type="entry name" value="PH_domain"/>
</dbReference>
<dbReference type="SUPFAM" id="SSF50978">
    <property type="entry name" value="WD40 repeat-like"/>
    <property type="match status" value="1"/>
</dbReference>
<feature type="region of interest" description="Disordered" evidence="12">
    <location>
        <begin position="288"/>
        <end position="313"/>
    </location>
</feature>
<dbReference type="InterPro" id="IPR019775">
    <property type="entry name" value="WD40_repeat_CS"/>
</dbReference>
<keyword evidence="3 11" id="KW-0853">WD repeat</keyword>
<dbReference type="InterPro" id="IPR056150">
    <property type="entry name" value="WD40_CDC20-Fz"/>
</dbReference>
<dbReference type="AlphaFoldDB" id="A0A5C6P0K5"/>
<feature type="domain" description="PH" evidence="13">
    <location>
        <begin position="15"/>
        <end position="108"/>
    </location>
</feature>
<feature type="compositionally biased region" description="Basic and acidic residues" evidence="12">
    <location>
        <begin position="206"/>
        <end position="226"/>
    </location>
</feature>
<dbReference type="GO" id="GO:0031145">
    <property type="term" value="P:anaphase-promoting complex-dependent catabolic process"/>
    <property type="evidence" value="ECO:0007669"/>
    <property type="project" value="TreeGrafter"/>
</dbReference>
<keyword evidence="15" id="KW-1185">Reference proteome</keyword>
<dbReference type="SUPFAM" id="SSF50729">
    <property type="entry name" value="PH domain-like"/>
    <property type="match status" value="1"/>
</dbReference>
<dbReference type="InterPro" id="IPR036322">
    <property type="entry name" value="WD40_repeat_dom_sf"/>
</dbReference>
<evidence type="ECO:0000256" key="10">
    <source>
        <dbReference type="ARBA" id="ARBA00081406"/>
    </source>
</evidence>
<evidence type="ECO:0000256" key="4">
    <source>
        <dbReference type="ARBA" id="ARBA00022618"/>
    </source>
</evidence>
<dbReference type="GO" id="GO:1990757">
    <property type="term" value="F:ubiquitin ligase activator activity"/>
    <property type="evidence" value="ECO:0007669"/>
    <property type="project" value="TreeGrafter"/>
</dbReference>
<evidence type="ECO:0000256" key="12">
    <source>
        <dbReference type="SAM" id="MobiDB-lite"/>
    </source>
</evidence>
<dbReference type="PANTHER" id="PTHR19918:SF34">
    <property type="entry name" value="FIZZY-RELATED PROTEIN HOMOLOG"/>
    <property type="match status" value="1"/>
</dbReference>
<feature type="repeat" description="WD" evidence="11">
    <location>
        <begin position="372"/>
        <end position="413"/>
    </location>
</feature>
<dbReference type="InterPro" id="IPR001680">
    <property type="entry name" value="WD40_rpt"/>
</dbReference>
<evidence type="ECO:0000259" key="13">
    <source>
        <dbReference type="PROSITE" id="PS50003"/>
    </source>
</evidence>
<protein>
    <recommendedName>
        <fullName evidence="9">Fizzy-related protein homolog</fullName>
    </recommendedName>
    <alternativeName>
        <fullName evidence="10">Cdh1/Hct1 homolog</fullName>
    </alternativeName>
    <alternativeName>
        <fullName evidence="8">Pleckstrin homology domain-containing family J member 1</fullName>
    </alternativeName>
</protein>
<feature type="repeat" description="WD" evidence="11">
    <location>
        <begin position="586"/>
        <end position="619"/>
    </location>
</feature>
<sequence>MRFNEKELVSLSRQPSEKAAELGMRGPKKGDVVKKRLVKLVVNFLFYFRTDEEEPIGALLLEQCRVEKEDGQSFSVAFLDEAERKYLFECDSEEQCVEWVDAIIKASYEFMRKNLIFYRTEIHRLTGKDPLEQYGISDETRFQVSNGLQKAAGAVRALTPTSSPLSSPSKHGDRFIPSRAGANWSVNFHRINVSLLEYTQGGADLPSKRTEIEKSHNQNRKTKDGTADNNKADGLAYSALLKNELLGAGIEKVQDPQSEDRRLQPSTPAKRSLFSYSVSAKRALSEEDGNTVSPYSLSPVSSNSQKLLRSPRKPTRKISKIPFKVLDAPELQDDFYLNLVDWSSLNVLSVGLGTCVYLWSACTSQVTRLCDLSVEGDSVTSVGWSERGNLVAVGTHKGYVQIWDASAGKKLSVLEGHTARVGALAWNADQLSSGSRDRVILQRDIRAPPLQSERRLQGHRQEVCGLKWSTDHQLLASGGNDNKLLVWNHSSVLPVQQYTEHLAAVKAIAWSPHQHGLLASGGGTADRCIRFWNTLTGQPLQCTDTGSQVCNLAWSKHTNELVSTHGYSQNQILVWKYPSLTQVAKLTGHSYRVLYLAMSPDGEAIVTGAGDETLRFWNVFSKMRSTKESVSVLNLFTRIR</sequence>
<dbReference type="FunFam" id="2.130.10.10:FF:000025">
    <property type="entry name" value="FIZZY-related 2 isoform 1"/>
    <property type="match status" value="1"/>
</dbReference>
<dbReference type="Pfam" id="PF00169">
    <property type="entry name" value="PH"/>
    <property type="match status" value="1"/>
</dbReference>